<dbReference type="Proteomes" id="UP000464314">
    <property type="component" value="Chromosome"/>
</dbReference>
<dbReference type="RefSeq" id="WP_161838643.1">
    <property type="nucleotide sequence ID" value="NZ_CP048000.1"/>
</dbReference>
<dbReference type="PANTHER" id="PTHR43235">
    <property type="entry name" value="GLUTAMINE AMIDOTRANSFERASE PB2B2.05-RELATED"/>
    <property type="match status" value="1"/>
</dbReference>
<dbReference type="GO" id="GO:0006598">
    <property type="term" value="P:polyamine catabolic process"/>
    <property type="evidence" value="ECO:0007669"/>
    <property type="project" value="TreeGrafter"/>
</dbReference>
<dbReference type="Gene3D" id="3.40.50.880">
    <property type="match status" value="1"/>
</dbReference>
<dbReference type="AlphaFoldDB" id="A0A6P1TQW7"/>
<dbReference type="GO" id="GO:0005829">
    <property type="term" value="C:cytosol"/>
    <property type="evidence" value="ECO:0007669"/>
    <property type="project" value="TreeGrafter"/>
</dbReference>
<dbReference type="SUPFAM" id="SSF52317">
    <property type="entry name" value="Class I glutamine amidotransferase-like"/>
    <property type="match status" value="1"/>
</dbReference>
<keyword evidence="2" id="KW-1185">Reference proteome</keyword>
<accession>A0A6P1TQW7</accession>
<dbReference type="PROSITE" id="PS51273">
    <property type="entry name" value="GATASE_TYPE_1"/>
    <property type="match status" value="1"/>
</dbReference>
<sequence length="236" mass="26254">MRIPIIGLTPQYDYDKNRVWIGPNYLEAIRAAGGIPILLPLQVEKYELEAAASVCDGFLFTGGPDIDPFRFGEETIKQCGVVVPERDKMEEFLFQIAMESDKPILGICRGIQVLNVFLGGTLYQDVPAQFSSDLSLSHSQQSGNSVLTHSVYITKGTKLHTILGKDSIRVNSFHHQAIKDLAPSLVTSGVSPDSLVEAVYLPEHKFFLGVQWHPEHLFKTEDDAFRIFKAFVDACV</sequence>
<dbReference type="PANTHER" id="PTHR43235:SF1">
    <property type="entry name" value="GLUTAMINE AMIDOTRANSFERASE PB2B2.05-RELATED"/>
    <property type="match status" value="1"/>
</dbReference>
<dbReference type="InterPro" id="IPR044668">
    <property type="entry name" value="PuuD-like"/>
</dbReference>
<dbReference type="KEGG" id="anr:Ana3638_14395"/>
<keyword evidence="1" id="KW-0378">Hydrolase</keyword>
<dbReference type="CDD" id="cd01745">
    <property type="entry name" value="GATase1_2"/>
    <property type="match status" value="1"/>
</dbReference>
<name>A0A6P1TQW7_9FIRM</name>
<dbReference type="InterPro" id="IPR011697">
    <property type="entry name" value="Peptidase_C26"/>
</dbReference>
<organism evidence="1 2">
    <name type="scientific">Anaerocolumna sedimenticola</name>
    <dbReference type="NCBI Taxonomy" id="2696063"/>
    <lineage>
        <taxon>Bacteria</taxon>
        <taxon>Bacillati</taxon>
        <taxon>Bacillota</taxon>
        <taxon>Clostridia</taxon>
        <taxon>Lachnospirales</taxon>
        <taxon>Lachnospiraceae</taxon>
        <taxon>Anaerocolumna</taxon>
    </lineage>
</organism>
<dbReference type="EMBL" id="CP048000">
    <property type="protein sequence ID" value="QHQ61818.1"/>
    <property type="molecule type" value="Genomic_DNA"/>
</dbReference>
<dbReference type="InterPro" id="IPR029062">
    <property type="entry name" value="Class_I_gatase-like"/>
</dbReference>
<proteinExistence type="predicted"/>
<dbReference type="GO" id="GO:0033969">
    <property type="term" value="F:gamma-glutamyl-gamma-aminobutyrate hydrolase activity"/>
    <property type="evidence" value="ECO:0007669"/>
    <property type="project" value="TreeGrafter"/>
</dbReference>
<gene>
    <name evidence="1" type="ORF">Ana3638_14395</name>
</gene>
<reference evidence="1 2" key="1">
    <citation type="submission" date="2020-01" db="EMBL/GenBank/DDBJ databases">
        <title>Genome analysis of Anaerocolumna sp. CBA3638.</title>
        <authorList>
            <person name="Kim J."/>
            <person name="Roh S.W."/>
        </authorList>
    </citation>
    <scope>NUCLEOTIDE SEQUENCE [LARGE SCALE GENOMIC DNA]</scope>
    <source>
        <strain evidence="1 2">CBA3638</strain>
    </source>
</reference>
<protein>
    <submittedName>
        <fullName evidence="1">Gamma-glutamyl-gamma-aminobutyrate hydrolase family protein</fullName>
    </submittedName>
</protein>
<evidence type="ECO:0000313" key="1">
    <source>
        <dbReference type="EMBL" id="QHQ61818.1"/>
    </source>
</evidence>
<evidence type="ECO:0000313" key="2">
    <source>
        <dbReference type="Proteomes" id="UP000464314"/>
    </source>
</evidence>
<dbReference type="Pfam" id="PF07722">
    <property type="entry name" value="Peptidase_C26"/>
    <property type="match status" value="1"/>
</dbReference>